<dbReference type="RefSeq" id="WP_200682889.1">
    <property type="nucleotide sequence ID" value="NZ_JAEPRQ010000001.1"/>
</dbReference>
<evidence type="ECO:0000256" key="6">
    <source>
        <dbReference type="ARBA" id="ARBA00022840"/>
    </source>
</evidence>
<dbReference type="PROSITE" id="PS00211">
    <property type="entry name" value="ABC_TRANSPORTER_1"/>
    <property type="match status" value="1"/>
</dbReference>
<dbReference type="AlphaFoldDB" id="A0A934VWU1"/>
<keyword evidence="6 12" id="KW-0067">ATP-binding</keyword>
<evidence type="ECO:0000259" key="10">
    <source>
        <dbReference type="PROSITE" id="PS50893"/>
    </source>
</evidence>
<dbReference type="SMART" id="SM00382">
    <property type="entry name" value="AAA"/>
    <property type="match status" value="1"/>
</dbReference>
<feature type="domain" description="ABC transmembrane type-1" evidence="11">
    <location>
        <begin position="28"/>
        <end position="312"/>
    </location>
</feature>
<dbReference type="InterPro" id="IPR011527">
    <property type="entry name" value="ABC1_TM_dom"/>
</dbReference>
<dbReference type="InterPro" id="IPR017871">
    <property type="entry name" value="ABC_transporter-like_CS"/>
</dbReference>
<keyword evidence="2" id="KW-0813">Transport</keyword>
<dbReference type="InterPro" id="IPR027417">
    <property type="entry name" value="P-loop_NTPase"/>
</dbReference>
<evidence type="ECO:0000256" key="8">
    <source>
        <dbReference type="ARBA" id="ARBA00023136"/>
    </source>
</evidence>
<evidence type="ECO:0000259" key="11">
    <source>
        <dbReference type="PROSITE" id="PS50929"/>
    </source>
</evidence>
<dbReference type="GO" id="GO:0140359">
    <property type="term" value="F:ABC-type transporter activity"/>
    <property type="evidence" value="ECO:0007669"/>
    <property type="project" value="InterPro"/>
</dbReference>
<reference evidence="12" key="1">
    <citation type="submission" date="2021-01" db="EMBL/GenBank/DDBJ databases">
        <title>Paracoccus amoyensis sp. nov., isolated from the surface seawater along the coast of Xiamen Island, China.</title>
        <authorList>
            <person name="Lyu L."/>
        </authorList>
    </citation>
    <scope>NUCLEOTIDE SEQUENCE</scope>
    <source>
        <strain evidence="12">MJ17</strain>
    </source>
</reference>
<dbReference type="SUPFAM" id="SSF52540">
    <property type="entry name" value="P-loop containing nucleoside triphosphate hydrolases"/>
    <property type="match status" value="1"/>
</dbReference>
<gene>
    <name evidence="12" type="ORF">JJJ17_00060</name>
</gene>
<keyword evidence="7 9" id="KW-1133">Transmembrane helix</keyword>
<keyword evidence="13" id="KW-1185">Reference proteome</keyword>
<dbReference type="PANTHER" id="PTHR24221">
    <property type="entry name" value="ATP-BINDING CASSETTE SUB-FAMILY B"/>
    <property type="match status" value="1"/>
</dbReference>
<proteinExistence type="predicted"/>
<dbReference type="InterPro" id="IPR003439">
    <property type="entry name" value="ABC_transporter-like_ATP-bd"/>
</dbReference>
<evidence type="ECO:0000256" key="7">
    <source>
        <dbReference type="ARBA" id="ARBA00022989"/>
    </source>
</evidence>
<evidence type="ECO:0000256" key="3">
    <source>
        <dbReference type="ARBA" id="ARBA00022475"/>
    </source>
</evidence>
<protein>
    <submittedName>
        <fullName evidence="12">ABC transporter ATP-binding protein</fullName>
    </submittedName>
</protein>
<dbReference type="CDD" id="cd07346">
    <property type="entry name" value="ABC_6TM_exporters"/>
    <property type="match status" value="1"/>
</dbReference>
<feature type="domain" description="ABC transporter" evidence="10">
    <location>
        <begin position="345"/>
        <end position="578"/>
    </location>
</feature>
<comment type="subcellular location">
    <subcellularLocation>
        <location evidence="1">Cell membrane</location>
        <topology evidence="1">Multi-pass membrane protein</topology>
    </subcellularLocation>
</comment>
<dbReference type="PROSITE" id="PS50929">
    <property type="entry name" value="ABC_TM1F"/>
    <property type="match status" value="1"/>
</dbReference>
<feature type="transmembrane region" description="Helical" evidence="9">
    <location>
        <begin position="284"/>
        <end position="306"/>
    </location>
</feature>
<keyword evidence="3" id="KW-1003">Cell membrane</keyword>
<dbReference type="GO" id="GO:0005886">
    <property type="term" value="C:plasma membrane"/>
    <property type="evidence" value="ECO:0007669"/>
    <property type="project" value="UniProtKB-SubCell"/>
</dbReference>
<dbReference type="Gene3D" id="1.20.1560.10">
    <property type="entry name" value="ABC transporter type 1, transmembrane domain"/>
    <property type="match status" value="1"/>
</dbReference>
<keyword evidence="4 9" id="KW-0812">Transmembrane</keyword>
<sequence length="589" mass="62710">MSHDTASVLTAPLSPVRLLLRPIRARLWLAMVLAGAGQGLTLIPLAGIGHAAQLALNGGMVPVAPLVVFCLLWLGLGLALMTLSEFLAHLADNRLTTGLRLQLADHLSRLPLGWFGRHESGEIKQFLQDDIAALHGLSAHYYTTRARCIGAMMASVLFLFWIDWRLALPALLPFPLFYLIFGAAKRSISAERMQAFIDGQARINNAVVEFLQGLPVLKTFGETGRASDRYHAAVSDFATAFLGFTRPLIAPMANANAVIAPVTVLGVTLGVGTVFIAAGVIKPAVLPAFLLIAPGISAPLMLFGFLGHAVANATGAAERICAVLATPPLPEPSPEAQRKPRGYKISFHGVSHVQDGGHTVLSDIDLTLEEGSVTALVGPSGAGKSTLGRLLLRFDDPSRGQITLGDADLRQIGNAELYRHIGFVLQDVRLIRASLHDNIALGRMTASRAEVEAAARAAAIHDRIMALPNGYDTVVGDDTRLSGGEAQRVSIARAVLLDAPVLVMDEATSAIDLENEALVQATLARFAQGRTVLTIAHRLDTIFAADRIIVMDQGRIVEDGCHQMLLAAGGLYARLWSAGGYGGAPEDRR</sequence>
<comment type="caution">
    <text evidence="12">The sequence shown here is derived from an EMBL/GenBank/DDBJ whole genome shotgun (WGS) entry which is preliminary data.</text>
</comment>
<evidence type="ECO:0000256" key="5">
    <source>
        <dbReference type="ARBA" id="ARBA00022741"/>
    </source>
</evidence>
<feature type="transmembrane region" description="Helical" evidence="9">
    <location>
        <begin position="27"/>
        <end position="51"/>
    </location>
</feature>
<dbReference type="PROSITE" id="PS50893">
    <property type="entry name" value="ABC_TRANSPORTER_2"/>
    <property type="match status" value="1"/>
</dbReference>
<dbReference type="GO" id="GO:0016887">
    <property type="term" value="F:ATP hydrolysis activity"/>
    <property type="evidence" value="ECO:0007669"/>
    <property type="project" value="InterPro"/>
</dbReference>
<accession>A0A934VWU1</accession>
<dbReference type="Pfam" id="PF00005">
    <property type="entry name" value="ABC_tran"/>
    <property type="match status" value="1"/>
</dbReference>
<name>A0A934VWU1_9RHOB</name>
<evidence type="ECO:0000313" key="13">
    <source>
        <dbReference type="Proteomes" id="UP000640485"/>
    </source>
</evidence>
<dbReference type="Pfam" id="PF00664">
    <property type="entry name" value="ABC_membrane"/>
    <property type="match status" value="1"/>
</dbReference>
<dbReference type="InterPro" id="IPR036640">
    <property type="entry name" value="ABC1_TM_sf"/>
</dbReference>
<evidence type="ECO:0000256" key="2">
    <source>
        <dbReference type="ARBA" id="ARBA00022448"/>
    </source>
</evidence>
<keyword evidence="8 9" id="KW-0472">Membrane</keyword>
<dbReference type="SUPFAM" id="SSF90123">
    <property type="entry name" value="ABC transporter transmembrane region"/>
    <property type="match status" value="1"/>
</dbReference>
<keyword evidence="5" id="KW-0547">Nucleotide-binding</keyword>
<dbReference type="PANTHER" id="PTHR24221:SF654">
    <property type="entry name" value="ATP-BINDING CASSETTE SUB-FAMILY B MEMBER 6"/>
    <property type="match status" value="1"/>
</dbReference>
<dbReference type="InterPro" id="IPR039421">
    <property type="entry name" value="Type_1_exporter"/>
</dbReference>
<organism evidence="12 13">
    <name type="scientific">Paracoccus caeni</name>
    <dbReference type="NCBI Taxonomy" id="657651"/>
    <lineage>
        <taxon>Bacteria</taxon>
        <taxon>Pseudomonadati</taxon>
        <taxon>Pseudomonadota</taxon>
        <taxon>Alphaproteobacteria</taxon>
        <taxon>Rhodobacterales</taxon>
        <taxon>Paracoccaceae</taxon>
        <taxon>Paracoccus</taxon>
    </lineage>
</organism>
<feature type="transmembrane region" description="Helical" evidence="9">
    <location>
        <begin position="168"/>
        <end position="184"/>
    </location>
</feature>
<evidence type="ECO:0000313" key="12">
    <source>
        <dbReference type="EMBL" id="MBK4214307.1"/>
    </source>
</evidence>
<evidence type="ECO:0000256" key="4">
    <source>
        <dbReference type="ARBA" id="ARBA00022692"/>
    </source>
</evidence>
<dbReference type="GO" id="GO:0005524">
    <property type="term" value="F:ATP binding"/>
    <property type="evidence" value="ECO:0007669"/>
    <property type="project" value="UniProtKB-KW"/>
</dbReference>
<feature type="transmembrane region" description="Helical" evidence="9">
    <location>
        <begin position="255"/>
        <end position="278"/>
    </location>
</feature>
<evidence type="ECO:0000256" key="1">
    <source>
        <dbReference type="ARBA" id="ARBA00004651"/>
    </source>
</evidence>
<feature type="transmembrane region" description="Helical" evidence="9">
    <location>
        <begin position="63"/>
        <end position="84"/>
    </location>
</feature>
<dbReference type="Proteomes" id="UP000640485">
    <property type="component" value="Unassembled WGS sequence"/>
</dbReference>
<dbReference type="InterPro" id="IPR003593">
    <property type="entry name" value="AAA+_ATPase"/>
</dbReference>
<evidence type="ECO:0000256" key="9">
    <source>
        <dbReference type="SAM" id="Phobius"/>
    </source>
</evidence>
<dbReference type="Gene3D" id="3.40.50.300">
    <property type="entry name" value="P-loop containing nucleotide triphosphate hydrolases"/>
    <property type="match status" value="1"/>
</dbReference>
<dbReference type="FunFam" id="3.40.50.300:FF:000221">
    <property type="entry name" value="Multidrug ABC transporter ATP-binding protein"/>
    <property type="match status" value="1"/>
</dbReference>
<dbReference type="EMBL" id="JAEPRQ010000001">
    <property type="protein sequence ID" value="MBK4214307.1"/>
    <property type="molecule type" value="Genomic_DNA"/>
</dbReference>